<evidence type="ECO:0000313" key="2">
    <source>
        <dbReference type="EMBL" id="GIY48658.1"/>
    </source>
</evidence>
<sequence length="120" mass="13439">MGKKNKKNPSVSRAESHCFSDRRDEGKCCAVRERKASGRGNGFSCVGSLTTSGRSRSLPIRKRIPVLFSAQTPREIPTSREEGFLTSWVRGGKMRLWIELILTCHNYSPNSFSYVSVSEP</sequence>
<evidence type="ECO:0000313" key="3">
    <source>
        <dbReference type="Proteomes" id="UP001054945"/>
    </source>
</evidence>
<dbReference type="Proteomes" id="UP001054945">
    <property type="component" value="Unassembled WGS sequence"/>
</dbReference>
<accession>A0AAV4TQ23</accession>
<name>A0AAV4TQ23_CAEEX</name>
<organism evidence="2 3">
    <name type="scientific">Caerostris extrusa</name>
    <name type="common">Bark spider</name>
    <name type="synonym">Caerostris bankana</name>
    <dbReference type="NCBI Taxonomy" id="172846"/>
    <lineage>
        <taxon>Eukaryota</taxon>
        <taxon>Metazoa</taxon>
        <taxon>Ecdysozoa</taxon>
        <taxon>Arthropoda</taxon>
        <taxon>Chelicerata</taxon>
        <taxon>Arachnida</taxon>
        <taxon>Araneae</taxon>
        <taxon>Araneomorphae</taxon>
        <taxon>Entelegynae</taxon>
        <taxon>Araneoidea</taxon>
        <taxon>Araneidae</taxon>
        <taxon>Caerostris</taxon>
    </lineage>
</organism>
<comment type="caution">
    <text evidence="2">The sequence shown here is derived from an EMBL/GenBank/DDBJ whole genome shotgun (WGS) entry which is preliminary data.</text>
</comment>
<dbReference type="AlphaFoldDB" id="A0AAV4TQ23"/>
<gene>
    <name evidence="2" type="ORF">CEXT_54011</name>
</gene>
<proteinExistence type="predicted"/>
<feature type="compositionally biased region" description="Basic and acidic residues" evidence="1">
    <location>
        <begin position="14"/>
        <end position="24"/>
    </location>
</feature>
<dbReference type="EMBL" id="BPLR01011739">
    <property type="protein sequence ID" value="GIY48658.1"/>
    <property type="molecule type" value="Genomic_DNA"/>
</dbReference>
<reference evidence="2 3" key="1">
    <citation type="submission" date="2021-06" db="EMBL/GenBank/DDBJ databases">
        <title>Caerostris extrusa draft genome.</title>
        <authorList>
            <person name="Kono N."/>
            <person name="Arakawa K."/>
        </authorList>
    </citation>
    <scope>NUCLEOTIDE SEQUENCE [LARGE SCALE GENOMIC DNA]</scope>
</reference>
<keyword evidence="3" id="KW-1185">Reference proteome</keyword>
<evidence type="ECO:0000256" key="1">
    <source>
        <dbReference type="SAM" id="MobiDB-lite"/>
    </source>
</evidence>
<protein>
    <submittedName>
        <fullName evidence="2">Uncharacterized protein</fullName>
    </submittedName>
</protein>
<feature type="region of interest" description="Disordered" evidence="1">
    <location>
        <begin position="1"/>
        <end position="24"/>
    </location>
</feature>